<evidence type="ECO:0000313" key="2">
    <source>
        <dbReference type="EMBL" id="OHS94662.1"/>
    </source>
</evidence>
<dbReference type="EMBL" id="MLAK01001301">
    <property type="protein sequence ID" value="OHS94662.1"/>
    <property type="molecule type" value="Genomic_DNA"/>
</dbReference>
<feature type="region of interest" description="Disordered" evidence="1">
    <location>
        <begin position="353"/>
        <end position="374"/>
    </location>
</feature>
<feature type="compositionally biased region" description="Basic and acidic residues" evidence="1">
    <location>
        <begin position="464"/>
        <end position="475"/>
    </location>
</feature>
<organism evidence="2 3">
    <name type="scientific">Tritrichomonas foetus</name>
    <dbReference type="NCBI Taxonomy" id="1144522"/>
    <lineage>
        <taxon>Eukaryota</taxon>
        <taxon>Metamonada</taxon>
        <taxon>Parabasalia</taxon>
        <taxon>Tritrichomonadida</taxon>
        <taxon>Tritrichomonadidae</taxon>
        <taxon>Tritrichomonas</taxon>
    </lineage>
</organism>
<dbReference type="RefSeq" id="XP_068347799.1">
    <property type="nucleotide sequence ID" value="XM_068512490.1"/>
</dbReference>
<evidence type="ECO:0000313" key="3">
    <source>
        <dbReference type="Proteomes" id="UP000179807"/>
    </source>
</evidence>
<dbReference type="VEuPathDB" id="TrichDB:TRFO_39177"/>
<feature type="region of interest" description="Disordered" evidence="1">
    <location>
        <begin position="1"/>
        <end position="30"/>
    </location>
</feature>
<name>A0A1J4J605_9EUKA</name>
<protein>
    <submittedName>
        <fullName evidence="2">Uncharacterized protein</fullName>
    </submittedName>
</protein>
<evidence type="ECO:0000256" key="1">
    <source>
        <dbReference type="SAM" id="MobiDB-lite"/>
    </source>
</evidence>
<reference evidence="2" key="1">
    <citation type="submission" date="2016-10" db="EMBL/GenBank/DDBJ databases">
        <authorList>
            <person name="Benchimol M."/>
            <person name="Almeida L.G."/>
            <person name="Vasconcelos A.T."/>
            <person name="Perreira-Neves A."/>
            <person name="Rosa I.A."/>
            <person name="Tasca T."/>
            <person name="Bogo M.R."/>
            <person name="de Souza W."/>
        </authorList>
    </citation>
    <scope>NUCLEOTIDE SEQUENCE [LARGE SCALE GENOMIC DNA]</scope>
    <source>
        <strain evidence="2">K</strain>
    </source>
</reference>
<proteinExistence type="predicted"/>
<feature type="region of interest" description="Disordered" evidence="1">
    <location>
        <begin position="543"/>
        <end position="565"/>
    </location>
</feature>
<gene>
    <name evidence="2" type="ORF">TRFO_39177</name>
</gene>
<dbReference type="AlphaFoldDB" id="A0A1J4J605"/>
<comment type="caution">
    <text evidence="2">The sequence shown here is derived from an EMBL/GenBank/DDBJ whole genome shotgun (WGS) entry which is preliminary data.</text>
</comment>
<sequence>MRNTRSVSTVSPIRSNSYHPVVAQSPRSPRVDPALQEKINDFDKETEDLFFKIQQKQRDELSLFDRQWYFDNKSILDKTSNYLNVRNVEAREDLQHRNEILMQDRERSRNAIKRRQKKECEKFYHSRMQNRNSLISTFSVDPSDALMSMMRNRSGLRISSNQTKLRNSNNFNLNTKSARLTNSTPKSTNFGKSASSVRVSKKVPTENKSSFIFSKTKFESKNIKIGRFKKKKVTQIEEEGDLLDIDNLTKILIIKDGRLQRYQRDLLFDQQYGDDKNIYANSEMSSEYASTTGSLYGDDTENDEEHSFLDPSNSINNLNNYKLHTNNILSGDNTIQELNQKMNESKNYQKIKSKNSLSHINSSQSIGTTKSRFSRGKRLNEYDQTEREIEEYIRLQDKQFNQINSVQNETSTKIDDQQISVNIYTAGLSSESSNEEHSNFNQPIQNENINQMSHNHTFNHKNKKSTDNKNYEENQHEANKYGEYKRLEVNNYKNEGIFVDNTISTEIINVFGNNNVDHDNQNNEEDVLSENKKKIKKNITKSYYHSKRNVHQKEEEDENEKQTSNLRIPKINTNISQSYSSKIRNIGHNEEHEVINPEQQTFAFRTTLDRFPSTNEVISTNS</sequence>
<accession>A0A1J4J605</accession>
<feature type="region of interest" description="Disordered" evidence="1">
    <location>
        <begin position="455"/>
        <end position="475"/>
    </location>
</feature>
<feature type="compositionally biased region" description="Polar residues" evidence="1">
    <location>
        <begin position="1"/>
        <end position="18"/>
    </location>
</feature>
<feature type="region of interest" description="Disordered" evidence="1">
    <location>
        <begin position="289"/>
        <end position="313"/>
    </location>
</feature>
<keyword evidence="3" id="KW-1185">Reference proteome</keyword>
<feature type="compositionally biased region" description="Polar residues" evidence="1">
    <location>
        <begin position="353"/>
        <end position="371"/>
    </location>
</feature>
<dbReference type="Proteomes" id="UP000179807">
    <property type="component" value="Unassembled WGS sequence"/>
</dbReference>
<dbReference type="GeneID" id="94847194"/>